<dbReference type="AlphaFoldDB" id="A0A2C5YG67"/>
<evidence type="ECO:0000313" key="2">
    <source>
        <dbReference type="Proteomes" id="UP000226192"/>
    </source>
</evidence>
<dbReference type="Proteomes" id="UP000226192">
    <property type="component" value="Unassembled WGS sequence"/>
</dbReference>
<gene>
    <name evidence="1" type="ORF">CDD81_7885</name>
</gene>
<accession>A0A2C5YG67</accession>
<name>A0A2C5YG67_9HYPO</name>
<protein>
    <submittedName>
        <fullName evidence="1">Uncharacterized protein</fullName>
    </submittedName>
</protein>
<evidence type="ECO:0000313" key="1">
    <source>
        <dbReference type="EMBL" id="PHH66292.1"/>
    </source>
</evidence>
<organism evidence="1 2">
    <name type="scientific">Ophiocordyceps australis</name>
    <dbReference type="NCBI Taxonomy" id="1399860"/>
    <lineage>
        <taxon>Eukaryota</taxon>
        <taxon>Fungi</taxon>
        <taxon>Dikarya</taxon>
        <taxon>Ascomycota</taxon>
        <taxon>Pezizomycotina</taxon>
        <taxon>Sordariomycetes</taxon>
        <taxon>Hypocreomycetidae</taxon>
        <taxon>Hypocreales</taxon>
        <taxon>Ophiocordycipitaceae</taxon>
        <taxon>Ophiocordyceps</taxon>
    </lineage>
</organism>
<keyword evidence="2" id="KW-1185">Reference proteome</keyword>
<dbReference type="OrthoDB" id="4749307at2759"/>
<reference evidence="1 2" key="1">
    <citation type="submission" date="2017-06" db="EMBL/GenBank/DDBJ databases">
        <title>Ant-infecting Ophiocordyceps genomes reveal a high diversity of potential behavioral manipulation genes and a possible major role for enterotoxins.</title>
        <authorList>
            <person name="De Bekker C."/>
            <person name="Evans H.C."/>
            <person name="Brachmann A."/>
            <person name="Hughes D.P."/>
        </authorList>
    </citation>
    <scope>NUCLEOTIDE SEQUENCE [LARGE SCALE GENOMIC DNA]</scope>
    <source>
        <strain evidence="1 2">Map64</strain>
    </source>
</reference>
<dbReference type="STRING" id="1399860.A0A2C5YG67"/>
<sequence>MESFQPIQATLKPLGGVMIDEYFEQHFCGLYIDIFNFTRRIFGSHALEGTKSPWQEIKTQKESDYLFDFVSAVARPGIQKDKWDEMLRDGEERSLLLQGIVMKALDEHVLSSPLFGAAEEYQEQFIEKACIISEGKLLPACEYGWLTPCFWGDVDRIAAQMTVLLKPLLNVTRGSNDKMHDLHQKLHEIVAYAAWLNLGLRISPSITVVEWPQPGDPFKYDQVNLSDGILARTQRDAQVLVAQADSLPQQVVAAGVAFRARVKIAVLPRIMRYSPGRDGMTVGVYSYRVMRPHVVFYQGWKNDDTDEHDFYSCRKRAAHLKSCIGKSG</sequence>
<dbReference type="EMBL" id="NJET01000009">
    <property type="protein sequence ID" value="PHH66292.1"/>
    <property type="molecule type" value="Genomic_DNA"/>
</dbReference>
<comment type="caution">
    <text evidence="1">The sequence shown here is derived from an EMBL/GenBank/DDBJ whole genome shotgun (WGS) entry which is preliminary data.</text>
</comment>
<proteinExistence type="predicted"/>